<reference evidence="1" key="1">
    <citation type="submission" date="2019-05" db="EMBL/GenBank/DDBJ databases">
        <title>Annotation for the trematode Paragonimus heterotremus.</title>
        <authorList>
            <person name="Choi Y.-J."/>
        </authorList>
    </citation>
    <scope>NUCLEOTIDE SEQUENCE</scope>
    <source>
        <strain evidence="1">LC</strain>
    </source>
</reference>
<name>A0A8J4SJZ5_9TREM</name>
<evidence type="ECO:0000313" key="1">
    <source>
        <dbReference type="EMBL" id="KAF5394427.1"/>
    </source>
</evidence>
<dbReference type="EMBL" id="LUCH01018588">
    <property type="protein sequence ID" value="KAF5394427.1"/>
    <property type="molecule type" value="Genomic_DNA"/>
</dbReference>
<dbReference type="AlphaFoldDB" id="A0A8J4SJZ5"/>
<sequence length="91" mass="10471">MLVSRFTFRDVCVGFSNLNLGLAWFRWFFTVPYICLQFCRDRRCAGFSEKRYTADYSVFCSCLSASIALITKSISSESAVHRCVNNSSFKH</sequence>
<accession>A0A8J4SJZ5</accession>
<evidence type="ECO:0000313" key="2">
    <source>
        <dbReference type="Proteomes" id="UP000748531"/>
    </source>
</evidence>
<gene>
    <name evidence="1" type="ORF">PHET_11537</name>
</gene>
<dbReference type="Proteomes" id="UP000748531">
    <property type="component" value="Unassembled WGS sequence"/>
</dbReference>
<protein>
    <submittedName>
        <fullName evidence="1">Uncharacterized protein</fullName>
    </submittedName>
</protein>
<proteinExistence type="predicted"/>
<keyword evidence="2" id="KW-1185">Reference proteome</keyword>
<comment type="caution">
    <text evidence="1">The sequence shown here is derived from an EMBL/GenBank/DDBJ whole genome shotgun (WGS) entry which is preliminary data.</text>
</comment>
<organism evidence="1 2">
    <name type="scientific">Paragonimus heterotremus</name>
    <dbReference type="NCBI Taxonomy" id="100268"/>
    <lineage>
        <taxon>Eukaryota</taxon>
        <taxon>Metazoa</taxon>
        <taxon>Spiralia</taxon>
        <taxon>Lophotrochozoa</taxon>
        <taxon>Platyhelminthes</taxon>
        <taxon>Trematoda</taxon>
        <taxon>Digenea</taxon>
        <taxon>Plagiorchiida</taxon>
        <taxon>Troglotremata</taxon>
        <taxon>Troglotrematidae</taxon>
        <taxon>Paragonimus</taxon>
    </lineage>
</organism>